<protein>
    <submittedName>
        <fullName evidence="1">Uncharacterized protein</fullName>
    </submittedName>
</protein>
<reference evidence="1 2" key="1">
    <citation type="journal article" date="2018" name="J. Allergy Clin. Immunol.">
        <title>High-quality assembly of Dermatophagoides pteronyssinus genome and transcriptome reveals a wide range of novel allergens.</title>
        <authorList>
            <person name="Liu X.Y."/>
            <person name="Yang K.Y."/>
            <person name="Wang M.Q."/>
            <person name="Kwok J.S."/>
            <person name="Zeng X."/>
            <person name="Yang Z."/>
            <person name="Xiao X.J."/>
            <person name="Lau C.P."/>
            <person name="Li Y."/>
            <person name="Huang Z.M."/>
            <person name="Ba J.G."/>
            <person name="Yim A.K."/>
            <person name="Ouyang C.Y."/>
            <person name="Ngai S.M."/>
            <person name="Chan T.F."/>
            <person name="Leung E.L."/>
            <person name="Liu L."/>
            <person name="Liu Z.G."/>
            <person name="Tsui S.K."/>
        </authorList>
    </citation>
    <scope>NUCLEOTIDE SEQUENCE [LARGE SCALE GENOMIC DNA]</scope>
    <source>
        <strain evidence="1">Derp</strain>
    </source>
</reference>
<organism evidence="1 2">
    <name type="scientific">Dermatophagoides pteronyssinus</name>
    <name type="common">European house dust mite</name>
    <dbReference type="NCBI Taxonomy" id="6956"/>
    <lineage>
        <taxon>Eukaryota</taxon>
        <taxon>Metazoa</taxon>
        <taxon>Ecdysozoa</taxon>
        <taxon>Arthropoda</taxon>
        <taxon>Chelicerata</taxon>
        <taxon>Arachnida</taxon>
        <taxon>Acari</taxon>
        <taxon>Acariformes</taxon>
        <taxon>Sarcoptiformes</taxon>
        <taxon>Astigmata</taxon>
        <taxon>Psoroptidia</taxon>
        <taxon>Analgoidea</taxon>
        <taxon>Pyroglyphidae</taxon>
        <taxon>Dermatophagoidinae</taxon>
        <taxon>Dermatophagoides</taxon>
    </lineage>
</organism>
<feature type="non-terminal residue" evidence="1">
    <location>
        <position position="1"/>
    </location>
</feature>
<evidence type="ECO:0000313" key="2">
    <source>
        <dbReference type="Proteomes" id="UP000887458"/>
    </source>
</evidence>
<gene>
    <name evidence="1" type="ORF">DERP_003981</name>
</gene>
<name>A0ABQ8J7V3_DERPT</name>
<keyword evidence="2" id="KW-1185">Reference proteome</keyword>
<sequence>LLLYIGFVRTLFFVNSIVIRSNFDSDNIFDTINKIENSFYFKYLYNNSNE</sequence>
<proteinExistence type="predicted"/>
<dbReference type="Proteomes" id="UP000887458">
    <property type="component" value="Unassembled WGS sequence"/>
</dbReference>
<accession>A0ABQ8J7V3</accession>
<dbReference type="EMBL" id="NJHN03000062">
    <property type="protein sequence ID" value="KAH9418655.1"/>
    <property type="molecule type" value="Genomic_DNA"/>
</dbReference>
<comment type="caution">
    <text evidence="1">The sequence shown here is derived from an EMBL/GenBank/DDBJ whole genome shotgun (WGS) entry which is preliminary data.</text>
</comment>
<reference evidence="1 2" key="2">
    <citation type="journal article" date="2022" name="Mol. Biol. Evol.">
        <title>Comparative Genomics Reveals Insights into the Divergent Evolution of Astigmatic Mites and Household Pest Adaptations.</title>
        <authorList>
            <person name="Xiong Q."/>
            <person name="Wan A.T."/>
            <person name="Liu X."/>
            <person name="Fung C.S."/>
            <person name="Xiao X."/>
            <person name="Malainual N."/>
            <person name="Hou J."/>
            <person name="Wang L."/>
            <person name="Wang M."/>
            <person name="Yang K.Y."/>
            <person name="Cui Y."/>
            <person name="Leung E.L."/>
            <person name="Nong W."/>
            <person name="Shin S.K."/>
            <person name="Au S.W."/>
            <person name="Jeong K.Y."/>
            <person name="Chew F.T."/>
            <person name="Hui J.H."/>
            <person name="Leung T.F."/>
            <person name="Tungtrongchitr A."/>
            <person name="Zhong N."/>
            <person name="Liu Z."/>
            <person name="Tsui S.K."/>
        </authorList>
    </citation>
    <scope>NUCLEOTIDE SEQUENCE [LARGE SCALE GENOMIC DNA]</scope>
    <source>
        <strain evidence="1">Derp</strain>
    </source>
</reference>
<evidence type="ECO:0000313" key="1">
    <source>
        <dbReference type="EMBL" id="KAH9418655.1"/>
    </source>
</evidence>